<keyword evidence="2" id="KW-0732">Signal</keyword>
<dbReference type="GeneID" id="92844255"/>
<gene>
    <name evidence="3" type="ORF">AAIK43_21850</name>
</gene>
<feature type="chain" id="PRO_5045664055" evidence="2">
    <location>
        <begin position="21"/>
        <end position="318"/>
    </location>
</feature>
<sequence>MKRAFLAFCLALALPVAAHADYPDRPLKLIVPFPPGSGTDTVARELAEEMSKDLRQPIVVDNKPGAQGIIGVNAAVGSPPDGYTLVMLGVTTGASNVTLFKKLPYDPIRDLTPIGMIAESPIVLVAAPQFAPNNAKELFELGRKEPGKLTYAYGSGSAQVAAAKLVDMGGIKTVSVAYKGSPQALTDVMSRQVDFMFVDLSLAVPQIQGGKLKALGVTTPSRFSIVPDIPALNESGAQGYQLVVWFALAGPAGMPKPVVDRLSASLKQALASKKLQGKYANHGLEVKPSTPDEFGTFLKSEIASWGDAIRKAGIAPQD</sequence>
<dbReference type="InterPro" id="IPR042100">
    <property type="entry name" value="Bug_dom1"/>
</dbReference>
<evidence type="ECO:0000313" key="4">
    <source>
        <dbReference type="Proteomes" id="UP001446337"/>
    </source>
</evidence>
<dbReference type="CDD" id="cd07012">
    <property type="entry name" value="PBP2_Bug_TTT"/>
    <property type="match status" value="1"/>
</dbReference>
<reference evidence="3 4" key="1">
    <citation type="submission" date="2024-05" db="EMBL/GenBank/DDBJ databases">
        <title>Achromobacter denitrificans. BP1, complete genome.</title>
        <authorList>
            <person name="Zhang B."/>
        </authorList>
    </citation>
    <scope>NUCLEOTIDE SEQUENCE [LARGE SCALE GENOMIC DNA]</scope>
    <source>
        <strain evidence="3 4">BP1</strain>
    </source>
</reference>
<accession>A0ABZ3FZ99</accession>
<dbReference type="PANTHER" id="PTHR42928">
    <property type="entry name" value="TRICARBOXYLATE-BINDING PROTEIN"/>
    <property type="match status" value="1"/>
</dbReference>
<comment type="similarity">
    <text evidence="1">Belongs to the UPF0065 (bug) family.</text>
</comment>
<name>A0ABZ3FZ99_ACHDE</name>
<dbReference type="PIRSF" id="PIRSF017082">
    <property type="entry name" value="YflP"/>
    <property type="match status" value="1"/>
</dbReference>
<dbReference type="PANTHER" id="PTHR42928:SF5">
    <property type="entry name" value="BLR1237 PROTEIN"/>
    <property type="match status" value="1"/>
</dbReference>
<evidence type="ECO:0000256" key="1">
    <source>
        <dbReference type="ARBA" id="ARBA00006987"/>
    </source>
</evidence>
<dbReference type="Gene3D" id="3.40.190.150">
    <property type="entry name" value="Bordetella uptake gene, domain 1"/>
    <property type="match status" value="1"/>
</dbReference>
<dbReference type="Pfam" id="PF03401">
    <property type="entry name" value="TctC"/>
    <property type="match status" value="1"/>
</dbReference>
<dbReference type="Gene3D" id="3.40.190.10">
    <property type="entry name" value="Periplasmic binding protein-like II"/>
    <property type="match status" value="1"/>
</dbReference>
<protein>
    <submittedName>
        <fullName evidence="3">Tripartite tricarboxylate transporter substrate binding protein</fullName>
    </submittedName>
</protein>
<evidence type="ECO:0000256" key="2">
    <source>
        <dbReference type="SAM" id="SignalP"/>
    </source>
</evidence>
<dbReference type="SUPFAM" id="SSF53850">
    <property type="entry name" value="Periplasmic binding protein-like II"/>
    <property type="match status" value="1"/>
</dbReference>
<proteinExistence type="inferred from homology"/>
<dbReference type="RefSeq" id="WP_062683132.1">
    <property type="nucleotide sequence ID" value="NZ_CADIJN010000022.1"/>
</dbReference>
<evidence type="ECO:0000313" key="3">
    <source>
        <dbReference type="EMBL" id="XAN14023.1"/>
    </source>
</evidence>
<keyword evidence="4" id="KW-1185">Reference proteome</keyword>
<organism evidence="3 4">
    <name type="scientific">Achromobacter denitrificans</name>
    <name type="common">Alcaligenes denitrificans</name>
    <dbReference type="NCBI Taxonomy" id="32002"/>
    <lineage>
        <taxon>Bacteria</taxon>
        <taxon>Pseudomonadati</taxon>
        <taxon>Pseudomonadota</taxon>
        <taxon>Betaproteobacteria</taxon>
        <taxon>Burkholderiales</taxon>
        <taxon>Alcaligenaceae</taxon>
        <taxon>Achromobacter</taxon>
    </lineage>
</organism>
<dbReference type="InterPro" id="IPR005064">
    <property type="entry name" value="BUG"/>
</dbReference>
<dbReference type="Proteomes" id="UP001446337">
    <property type="component" value="Chromosome"/>
</dbReference>
<dbReference type="EMBL" id="CP154792">
    <property type="protein sequence ID" value="XAN14023.1"/>
    <property type="molecule type" value="Genomic_DNA"/>
</dbReference>
<feature type="signal peptide" evidence="2">
    <location>
        <begin position="1"/>
        <end position="20"/>
    </location>
</feature>